<gene>
    <name evidence="1" type="ORF">BGL_1c32030</name>
</gene>
<dbReference type="KEGG" id="bpla:bpln_1g31040"/>
<evidence type="ECO:0000313" key="1">
    <source>
        <dbReference type="EMBL" id="AJK47678.1"/>
    </source>
</evidence>
<dbReference type="KEGG" id="bgp:BGL_1c32030"/>
<accession>A0A0B6RW91</accession>
<evidence type="ECO:0000313" key="2">
    <source>
        <dbReference type="Proteomes" id="UP000031838"/>
    </source>
</evidence>
<dbReference type="RefSeq" id="WP_042625959.1">
    <property type="nucleotide sequence ID" value="NZ_BSTO01000025.1"/>
</dbReference>
<protein>
    <recommendedName>
        <fullName evidence="3">Lipoprotein</fullName>
    </recommendedName>
</protein>
<dbReference type="AlphaFoldDB" id="A0A0B6RW91"/>
<organism evidence="1 2">
    <name type="scientific">Burkholderia plantarii</name>
    <dbReference type="NCBI Taxonomy" id="41899"/>
    <lineage>
        <taxon>Bacteria</taxon>
        <taxon>Pseudomonadati</taxon>
        <taxon>Pseudomonadota</taxon>
        <taxon>Betaproteobacteria</taxon>
        <taxon>Burkholderiales</taxon>
        <taxon>Burkholderiaceae</taxon>
        <taxon>Burkholderia</taxon>
    </lineage>
</organism>
<sequence>MRQIMVAGAFALLAGCAGMPGFGPGPSLDTLQRACGEPHDYGRDGPAVQVALHDAWVARRHRALTQPQYCGFADALATHHAALGAQPDAAAREQWTTYLNEQRAQAISWRSRVDSTLRGG</sequence>
<proteinExistence type="predicted"/>
<evidence type="ECO:0008006" key="3">
    <source>
        <dbReference type="Google" id="ProtNLM"/>
    </source>
</evidence>
<dbReference type="EMBL" id="CP002580">
    <property type="protein sequence ID" value="AJK47678.1"/>
    <property type="molecule type" value="Genomic_DNA"/>
</dbReference>
<dbReference type="Proteomes" id="UP000031838">
    <property type="component" value="Chromosome 1"/>
</dbReference>
<reference evidence="1 2" key="2">
    <citation type="journal article" date="2016" name="Appl. Microbiol. Biotechnol.">
        <title>Mutations improving production and secretion of extracellular lipase by Burkholderia glumae PG1.</title>
        <authorList>
            <person name="Knapp A."/>
            <person name="Voget S."/>
            <person name="Gao R."/>
            <person name="Zaburannyi N."/>
            <person name="Krysciak D."/>
            <person name="Breuer M."/>
            <person name="Hauer B."/>
            <person name="Streit W.R."/>
            <person name="Muller R."/>
            <person name="Daniel R."/>
            <person name="Jaeger K.E."/>
        </authorList>
    </citation>
    <scope>NUCLEOTIDE SEQUENCE [LARGE SCALE GENOMIC DNA]</scope>
    <source>
        <strain evidence="1 2">PG1</strain>
    </source>
</reference>
<name>A0A0B6RW91_BURPL</name>
<dbReference type="HOGENOM" id="CLU_138377_0_0_4"/>
<reference evidence="2" key="1">
    <citation type="submission" date="2011-03" db="EMBL/GenBank/DDBJ databases">
        <authorList>
            <person name="Voget S."/>
            <person name="Streit W.R."/>
            <person name="Jaeger K.E."/>
            <person name="Daniel R."/>
        </authorList>
    </citation>
    <scope>NUCLEOTIDE SEQUENCE [LARGE SCALE GENOMIC DNA]</scope>
    <source>
        <strain evidence="2">PG1</strain>
    </source>
</reference>
<keyword evidence="2" id="KW-1185">Reference proteome</keyword>
<dbReference type="PROSITE" id="PS51257">
    <property type="entry name" value="PROKAR_LIPOPROTEIN"/>
    <property type="match status" value="1"/>
</dbReference>